<dbReference type="EMBL" id="CP087977">
    <property type="protein sequence ID" value="UUZ45485.1"/>
    <property type="molecule type" value="Genomic_DNA"/>
</dbReference>
<sequence length="89" mass="9375">MDLREASFLGDVVHLTGHCVDDGITCPLGPVTARSDSPAALSGEVDVVVRPEDLTLTDSPGCPHGSVQGDQLPRRPRPRPGRPRTTAPP</sequence>
<accession>A0AC61U622</accession>
<evidence type="ECO:0000313" key="2">
    <source>
        <dbReference type="Proteomes" id="UP001059663"/>
    </source>
</evidence>
<evidence type="ECO:0000313" key="1">
    <source>
        <dbReference type="EMBL" id="UUZ45485.1"/>
    </source>
</evidence>
<gene>
    <name evidence="1" type="ORF">LP422_05035</name>
</gene>
<proteinExistence type="predicted"/>
<protein>
    <submittedName>
        <fullName evidence="1">Uncharacterized protein</fullName>
    </submittedName>
</protein>
<dbReference type="Proteomes" id="UP001059663">
    <property type="component" value="Chromosome"/>
</dbReference>
<organism evidence="1 2">
    <name type="scientific">Janibacter limosus</name>
    <dbReference type="NCBI Taxonomy" id="53458"/>
    <lineage>
        <taxon>Bacteria</taxon>
        <taxon>Bacillati</taxon>
        <taxon>Actinomycetota</taxon>
        <taxon>Actinomycetes</taxon>
        <taxon>Micrococcales</taxon>
        <taxon>Intrasporangiaceae</taxon>
        <taxon>Janibacter</taxon>
    </lineage>
</organism>
<name>A0AC61U622_9MICO</name>
<reference evidence="1" key="1">
    <citation type="submission" date="2021-11" db="EMBL/GenBank/DDBJ databases">
        <title>Study of the species diversity of bacterial strains isolated from a unique natural object - Shulgan-Tash cave (Bashkiria).</title>
        <authorList>
            <person name="Sazanova A.L."/>
            <person name="Chirak E.R."/>
            <person name="Safronova V.I."/>
        </authorList>
    </citation>
    <scope>NUCLEOTIDE SEQUENCE</scope>
    <source>
        <strain evidence="1">P1</strain>
    </source>
</reference>